<proteinExistence type="predicted"/>
<dbReference type="Proteomes" id="UP000199450">
    <property type="component" value="Unassembled WGS sequence"/>
</dbReference>
<keyword evidence="3" id="KW-1185">Reference proteome</keyword>
<evidence type="ECO:0000313" key="3">
    <source>
        <dbReference type="Proteomes" id="UP000199450"/>
    </source>
</evidence>
<feature type="signal peptide" evidence="1">
    <location>
        <begin position="1"/>
        <end position="18"/>
    </location>
</feature>
<dbReference type="RefSeq" id="WP_143052731.1">
    <property type="nucleotide sequence ID" value="NZ_FOBV01000011.1"/>
</dbReference>
<organism evidence="2 3">
    <name type="scientific">Chryseobacterium taichungense</name>
    <dbReference type="NCBI Taxonomy" id="295069"/>
    <lineage>
        <taxon>Bacteria</taxon>
        <taxon>Pseudomonadati</taxon>
        <taxon>Bacteroidota</taxon>
        <taxon>Flavobacteriia</taxon>
        <taxon>Flavobacteriales</taxon>
        <taxon>Weeksellaceae</taxon>
        <taxon>Chryseobacterium group</taxon>
        <taxon>Chryseobacterium</taxon>
    </lineage>
</organism>
<accession>A0A1H8D1Z9</accession>
<gene>
    <name evidence="2" type="ORF">SAMN05421856_11177</name>
</gene>
<reference evidence="3" key="1">
    <citation type="submission" date="2016-10" db="EMBL/GenBank/DDBJ databases">
        <authorList>
            <person name="Varghese N."/>
            <person name="Submissions S."/>
        </authorList>
    </citation>
    <scope>NUCLEOTIDE SEQUENCE [LARGE SCALE GENOMIC DNA]</scope>
    <source>
        <strain evidence="3">DSM 17453</strain>
    </source>
</reference>
<protein>
    <submittedName>
        <fullName evidence="2">Uncharacterized protein</fullName>
    </submittedName>
</protein>
<evidence type="ECO:0000313" key="2">
    <source>
        <dbReference type="EMBL" id="SEN01320.1"/>
    </source>
</evidence>
<dbReference type="AlphaFoldDB" id="A0A1H8D1Z9"/>
<dbReference type="STRING" id="295069.SAMN05421856_11177"/>
<sequence>MRYWFLFYLLLGTAFCSAQNQEADSTQYAHFDCGIIQTKQKLDKLFFASAPAIKLRVNNDELVYTTFQLGKRKNKIYLYLKILADNICIKNDRNVDIYFKSGEIITLNNEYPLNCEALFARQLNKKEIRKIKENEISMIKMYTYTKNYEMYINDIQNQDIHHYIDCLSEYKIKKSDEVKAKNKQ</sequence>
<name>A0A1H8D1Z9_9FLAO</name>
<keyword evidence="1" id="KW-0732">Signal</keyword>
<evidence type="ECO:0000256" key="1">
    <source>
        <dbReference type="SAM" id="SignalP"/>
    </source>
</evidence>
<feature type="chain" id="PRO_5011616965" evidence="1">
    <location>
        <begin position="19"/>
        <end position="184"/>
    </location>
</feature>
<dbReference type="OrthoDB" id="1148022at2"/>
<dbReference type="EMBL" id="FOBV01000011">
    <property type="protein sequence ID" value="SEN01320.1"/>
    <property type="molecule type" value="Genomic_DNA"/>
</dbReference>